<keyword evidence="2" id="KW-0732">Signal</keyword>
<dbReference type="EMBL" id="FNEZ01000003">
    <property type="protein sequence ID" value="SDJ93590.1"/>
    <property type="molecule type" value="Genomic_DNA"/>
</dbReference>
<dbReference type="Proteomes" id="UP000199580">
    <property type="component" value="Unassembled WGS sequence"/>
</dbReference>
<evidence type="ECO:0000313" key="3">
    <source>
        <dbReference type="EMBL" id="SDJ93590.1"/>
    </source>
</evidence>
<sequence length="72" mass="7703">MKSIFSTRMIVLLFGIFVMASCKNPNATQETDGVKQDGPTAAEIDSSSIERPGDTLPTSVPKDLEGKNTSNN</sequence>
<accession>A0A1G8XUY5</accession>
<evidence type="ECO:0000313" key="4">
    <source>
        <dbReference type="Proteomes" id="UP000199580"/>
    </source>
</evidence>
<feature type="signal peptide" evidence="2">
    <location>
        <begin position="1"/>
        <end position="20"/>
    </location>
</feature>
<dbReference type="RefSeq" id="WP_139171735.1">
    <property type="nucleotide sequence ID" value="NZ_BKAI01000011.1"/>
</dbReference>
<dbReference type="AlphaFoldDB" id="A0A1G8XUY5"/>
<proteinExistence type="predicted"/>
<dbReference type="STRING" id="1128970.SAMN04487935_2050"/>
<gene>
    <name evidence="3" type="ORF">SAMN04487935_2050</name>
</gene>
<name>A0A1G8XUY5_9FLAO</name>
<protein>
    <submittedName>
        <fullName evidence="3">Uncharacterized protein</fullName>
    </submittedName>
</protein>
<feature type="chain" id="PRO_5011449860" evidence="2">
    <location>
        <begin position="21"/>
        <end position="72"/>
    </location>
</feature>
<dbReference type="PROSITE" id="PS51257">
    <property type="entry name" value="PROKAR_LIPOPROTEIN"/>
    <property type="match status" value="1"/>
</dbReference>
<evidence type="ECO:0000256" key="1">
    <source>
        <dbReference type="SAM" id="MobiDB-lite"/>
    </source>
</evidence>
<keyword evidence="4" id="KW-1185">Reference proteome</keyword>
<organism evidence="3 4">
    <name type="scientific">Flavobacterium noncentrifugens</name>
    <dbReference type="NCBI Taxonomy" id="1128970"/>
    <lineage>
        <taxon>Bacteria</taxon>
        <taxon>Pseudomonadati</taxon>
        <taxon>Bacteroidota</taxon>
        <taxon>Flavobacteriia</taxon>
        <taxon>Flavobacteriales</taxon>
        <taxon>Flavobacteriaceae</taxon>
        <taxon>Flavobacterium</taxon>
    </lineage>
</organism>
<feature type="region of interest" description="Disordered" evidence="1">
    <location>
        <begin position="26"/>
        <end position="72"/>
    </location>
</feature>
<reference evidence="3 4" key="1">
    <citation type="submission" date="2016-10" db="EMBL/GenBank/DDBJ databases">
        <authorList>
            <person name="de Groot N.N."/>
        </authorList>
    </citation>
    <scope>NUCLEOTIDE SEQUENCE [LARGE SCALE GENOMIC DNA]</scope>
    <source>
        <strain evidence="3 4">CGMCC 1.10076</strain>
    </source>
</reference>
<evidence type="ECO:0000256" key="2">
    <source>
        <dbReference type="SAM" id="SignalP"/>
    </source>
</evidence>